<feature type="domain" description="Methyltransferase type 11" evidence="1">
    <location>
        <begin position="47"/>
        <end position="160"/>
    </location>
</feature>
<keyword evidence="2" id="KW-0489">Methyltransferase</keyword>
<evidence type="ECO:0000313" key="2">
    <source>
        <dbReference type="EMBL" id="MDL5056831.1"/>
    </source>
</evidence>
<dbReference type="CDD" id="cd02440">
    <property type="entry name" value="AdoMet_MTases"/>
    <property type="match status" value="1"/>
</dbReference>
<name>A0ABT7LXT4_9CYAN</name>
<dbReference type="Gene3D" id="3.40.50.150">
    <property type="entry name" value="Vaccinia Virus protein VP39"/>
    <property type="match status" value="1"/>
</dbReference>
<dbReference type="RefSeq" id="WP_284476418.1">
    <property type="nucleotide sequence ID" value="NZ_JASVEJ010000019.1"/>
</dbReference>
<sequence>MSYSPSLAFDEIDIDTSYEPFSREPEYIEANRLLIEELPLQSVQGVLDLACGTGTMTELLLKRCLAENRGELPQVVGVDLSRESLLWGQADLAEMGFFQPLTPHQSGSVILVEGTADCLPIATHSIDLAMMGNAIHMVANREALFSEIARVLRPGGYFAFNTSFYAGTYVPGTEPIYLRWVQEAIAYLQRRNAELKAAGLPGIARQRGQAAPAFSTHWLSTLEYTQEMAAHNLNVQWQNERTVMLTQRSFETIGSYAGLGKVLLSGYPVKLACEALFYAAAPTLAAEGLREVPRYWLEMVAQKSLD</sequence>
<keyword evidence="2" id="KW-0808">Transferase</keyword>
<dbReference type="PANTHER" id="PTHR43591:SF24">
    <property type="entry name" value="2-METHOXY-6-POLYPRENYL-1,4-BENZOQUINOL METHYLASE, MITOCHONDRIAL"/>
    <property type="match status" value="1"/>
</dbReference>
<evidence type="ECO:0000259" key="1">
    <source>
        <dbReference type="Pfam" id="PF08241"/>
    </source>
</evidence>
<proteinExistence type="predicted"/>
<organism evidence="2 3">
    <name type="scientific">Geitlerinema calcuttense NRMC-F 0142</name>
    <dbReference type="NCBI Taxonomy" id="2922238"/>
    <lineage>
        <taxon>Bacteria</taxon>
        <taxon>Bacillati</taxon>
        <taxon>Cyanobacteriota</taxon>
        <taxon>Cyanophyceae</taxon>
        <taxon>Geitlerinematales</taxon>
        <taxon>Geitlerinemataceae</taxon>
        <taxon>Geitlerinema</taxon>
    </lineage>
</organism>
<dbReference type="PANTHER" id="PTHR43591">
    <property type="entry name" value="METHYLTRANSFERASE"/>
    <property type="match status" value="1"/>
</dbReference>
<dbReference type="EMBL" id="JASVEJ010000019">
    <property type="protein sequence ID" value="MDL5056831.1"/>
    <property type="molecule type" value="Genomic_DNA"/>
</dbReference>
<reference evidence="2 3" key="1">
    <citation type="submission" date="2023-06" db="EMBL/GenBank/DDBJ databases">
        <title>Whole genome sequence of Oscillatoria calcuttensis NRMC-F 0142.</title>
        <authorList>
            <person name="Shakena Fathima T."/>
            <person name="Muralitharan G."/>
            <person name="Thajuddin N."/>
        </authorList>
    </citation>
    <scope>NUCLEOTIDE SEQUENCE [LARGE SCALE GENOMIC DNA]</scope>
    <source>
        <strain evidence="2 3">NRMC-F 0142</strain>
    </source>
</reference>
<comment type="caution">
    <text evidence="2">The sequence shown here is derived from an EMBL/GenBank/DDBJ whole genome shotgun (WGS) entry which is preliminary data.</text>
</comment>
<evidence type="ECO:0000313" key="3">
    <source>
        <dbReference type="Proteomes" id="UP001230986"/>
    </source>
</evidence>
<accession>A0ABT7LXT4</accession>
<dbReference type="SUPFAM" id="SSF53335">
    <property type="entry name" value="S-adenosyl-L-methionine-dependent methyltransferases"/>
    <property type="match status" value="1"/>
</dbReference>
<dbReference type="GO" id="GO:0032259">
    <property type="term" value="P:methylation"/>
    <property type="evidence" value="ECO:0007669"/>
    <property type="project" value="UniProtKB-KW"/>
</dbReference>
<dbReference type="EC" id="2.1.-.-" evidence="2"/>
<gene>
    <name evidence="2" type="ORF">QQ055_05040</name>
</gene>
<dbReference type="Pfam" id="PF08241">
    <property type="entry name" value="Methyltransf_11"/>
    <property type="match status" value="1"/>
</dbReference>
<dbReference type="InterPro" id="IPR013216">
    <property type="entry name" value="Methyltransf_11"/>
</dbReference>
<protein>
    <submittedName>
        <fullName evidence="2">Class I SAM-dependent methyltransferase</fullName>
        <ecNumber evidence="2">2.1.-.-</ecNumber>
    </submittedName>
</protein>
<keyword evidence="3" id="KW-1185">Reference proteome</keyword>
<dbReference type="Proteomes" id="UP001230986">
    <property type="component" value="Unassembled WGS sequence"/>
</dbReference>
<dbReference type="GO" id="GO:0008168">
    <property type="term" value="F:methyltransferase activity"/>
    <property type="evidence" value="ECO:0007669"/>
    <property type="project" value="UniProtKB-KW"/>
</dbReference>
<dbReference type="InterPro" id="IPR029063">
    <property type="entry name" value="SAM-dependent_MTases_sf"/>
</dbReference>